<gene>
    <name evidence="8" type="primary">LOC104737094</name>
</gene>
<evidence type="ECO:0000313" key="8">
    <source>
        <dbReference type="RefSeq" id="XP_010455495.1"/>
    </source>
</evidence>
<feature type="domain" description="Zinc finger PHD-type" evidence="6">
    <location>
        <begin position="658"/>
        <end position="719"/>
    </location>
</feature>
<protein>
    <submittedName>
        <fullName evidence="8">Uncharacterized protein LOC104737094</fullName>
    </submittedName>
</protein>
<proteinExistence type="predicted"/>
<evidence type="ECO:0000256" key="1">
    <source>
        <dbReference type="ARBA" id="ARBA00022723"/>
    </source>
</evidence>
<dbReference type="Pfam" id="PF03107">
    <property type="entry name" value="C1_2"/>
    <property type="match status" value="3"/>
</dbReference>
<feature type="domain" description="Zinc finger PHD-type" evidence="6">
    <location>
        <begin position="161"/>
        <end position="225"/>
    </location>
</feature>
<evidence type="ECO:0000256" key="4">
    <source>
        <dbReference type="ARBA" id="ARBA00022833"/>
    </source>
</evidence>
<evidence type="ECO:0000256" key="2">
    <source>
        <dbReference type="ARBA" id="ARBA00022737"/>
    </source>
</evidence>
<feature type="domain" description="Phorbol-ester/DAG-type" evidence="5">
    <location>
        <begin position="406"/>
        <end position="455"/>
    </location>
</feature>
<accession>A0ABM0VFR5</accession>
<dbReference type="GeneID" id="104737094"/>
<dbReference type="InterPro" id="IPR002219">
    <property type="entry name" value="PKC_DAG/PE"/>
</dbReference>
<dbReference type="SMART" id="SM00249">
    <property type="entry name" value="PHD"/>
    <property type="match status" value="5"/>
</dbReference>
<reference evidence="8" key="2">
    <citation type="submission" date="2025-08" db="UniProtKB">
        <authorList>
            <consortium name="RefSeq"/>
        </authorList>
    </citation>
    <scope>IDENTIFICATION</scope>
    <source>
        <tissue evidence="8">Leaf</tissue>
    </source>
</reference>
<feature type="domain" description="Phorbol-ester/DAG-type" evidence="5">
    <location>
        <begin position="204"/>
        <end position="252"/>
    </location>
</feature>
<evidence type="ECO:0000313" key="7">
    <source>
        <dbReference type="Proteomes" id="UP000694864"/>
    </source>
</evidence>
<dbReference type="InterPro" id="IPR004146">
    <property type="entry name" value="DC1"/>
</dbReference>
<dbReference type="SMART" id="SM00109">
    <property type="entry name" value="C1"/>
    <property type="match status" value="5"/>
</dbReference>
<keyword evidence="2" id="KW-0677">Repeat</keyword>
<name>A0ABM0VFR5_CAMSA</name>
<keyword evidence="3" id="KW-0863">Zinc-finger</keyword>
<dbReference type="PANTHER" id="PTHR46288">
    <property type="entry name" value="PHORBOL-ESTER/DAG-TYPE DOMAIN-CONTAINING PROTEIN"/>
    <property type="match status" value="1"/>
</dbReference>
<dbReference type="InterPro" id="IPR046349">
    <property type="entry name" value="C1-like_sf"/>
</dbReference>
<evidence type="ECO:0000259" key="6">
    <source>
        <dbReference type="SMART" id="SM00249"/>
    </source>
</evidence>
<keyword evidence="1" id="KW-0479">Metal-binding</keyword>
<keyword evidence="4" id="KW-0862">Zinc</keyword>
<feature type="domain" description="Zinc finger PHD-type" evidence="6">
    <location>
        <begin position="423"/>
        <end position="483"/>
    </location>
</feature>
<evidence type="ECO:0000259" key="5">
    <source>
        <dbReference type="SMART" id="SM00109"/>
    </source>
</evidence>
<feature type="domain" description="Zinc finger PHD-type" evidence="6">
    <location>
        <begin position="540"/>
        <end position="612"/>
    </location>
</feature>
<evidence type="ECO:0000256" key="3">
    <source>
        <dbReference type="ARBA" id="ARBA00022771"/>
    </source>
</evidence>
<reference evidence="7" key="1">
    <citation type="journal article" date="2014" name="Nat. Commun.">
        <title>The emerging biofuel crop Camelina sativa retains a highly undifferentiated hexaploid genome structure.</title>
        <authorList>
            <person name="Kagale S."/>
            <person name="Koh C."/>
            <person name="Nixon J."/>
            <person name="Bollina V."/>
            <person name="Clarke W.E."/>
            <person name="Tuteja R."/>
            <person name="Spillane C."/>
            <person name="Robinson S.J."/>
            <person name="Links M.G."/>
            <person name="Clarke C."/>
            <person name="Higgins E.E."/>
            <person name="Huebert T."/>
            <person name="Sharpe A.G."/>
            <person name="Parkin I.A."/>
        </authorList>
    </citation>
    <scope>NUCLEOTIDE SEQUENCE [LARGE SCALE GENOMIC DNA]</scope>
    <source>
        <strain evidence="7">cv. DH55</strain>
    </source>
</reference>
<keyword evidence="7" id="KW-1185">Reference proteome</keyword>
<feature type="domain" description="Phorbol-ester/DAG-type" evidence="5">
    <location>
        <begin position="464"/>
        <end position="522"/>
    </location>
</feature>
<dbReference type="RefSeq" id="XP_010455495.1">
    <property type="nucleotide sequence ID" value="XM_010457193.1"/>
</dbReference>
<dbReference type="InterPro" id="IPR001965">
    <property type="entry name" value="Znf_PHD"/>
</dbReference>
<organism evidence="7 8">
    <name type="scientific">Camelina sativa</name>
    <name type="common">False flax</name>
    <name type="synonym">Myagrum sativum</name>
    <dbReference type="NCBI Taxonomy" id="90675"/>
    <lineage>
        <taxon>Eukaryota</taxon>
        <taxon>Viridiplantae</taxon>
        <taxon>Streptophyta</taxon>
        <taxon>Embryophyta</taxon>
        <taxon>Tracheophyta</taxon>
        <taxon>Spermatophyta</taxon>
        <taxon>Magnoliopsida</taxon>
        <taxon>eudicotyledons</taxon>
        <taxon>Gunneridae</taxon>
        <taxon>Pentapetalae</taxon>
        <taxon>rosids</taxon>
        <taxon>malvids</taxon>
        <taxon>Brassicales</taxon>
        <taxon>Brassicaceae</taxon>
        <taxon>Camelineae</taxon>
        <taxon>Camelina</taxon>
    </lineage>
</organism>
<dbReference type="Proteomes" id="UP000694864">
    <property type="component" value="Chromosome 13"/>
</dbReference>
<feature type="domain" description="Phorbol-ester/DAG-type" evidence="5">
    <location>
        <begin position="580"/>
        <end position="626"/>
    </location>
</feature>
<feature type="domain" description="Zinc finger PHD-type" evidence="6">
    <location>
        <begin position="279"/>
        <end position="342"/>
    </location>
</feature>
<dbReference type="PANTHER" id="PTHR46288:SF27">
    <property type="entry name" value="CYSTEINE_HISTIDINE-RICH C1 DOMAIN FAMILY PROTEIN"/>
    <property type="match status" value="1"/>
</dbReference>
<dbReference type="SUPFAM" id="SSF57889">
    <property type="entry name" value="Cysteine-rich domain"/>
    <property type="match status" value="6"/>
</dbReference>
<sequence>MSSTVYPLPYSGIHKTLMETFQHFSHNCPSSLTEAKDAEEGSCSLCERQTLIHYTCHSCKLDLCKLCSKLTPELQHKLHPKHSLEFHPRQPGQKPGCFICCGCGSVSSGSYYECKICQIKIDLECVSKELTNIWDANLTYHYSHRHVLARCWPRGSNGSGFCFICERPYSETTQCYGCVYCLSFAHAKCLDLPSEIQHPVHPDHPLKRLNYMQHRELKTQCNACQELISGVPFGCLRCGFYLHMGCADSLLRSSKFEAHDHELVYVQRNAARAITTEKPCNICHEPQKIWKNCYYWCIECNSNFHFECLKIPDFVFRKSCHTHPVQYKLFTTEGYEYCDVCETIINVGSYAYSCDCCFQAHIECIIPKKKPTIKYLKDTYASSEDATTSTGVKSTEHKLVIDDIKHTHILTSCDLSSSPHDPTCTICKQGGLGDAYKCEKCEFVAHDECAEVAQRLKSRFHKNHPLTLLPQPPLEEMKCDLCKKTICGFNLFCRTCDYVIHIECLTRDTRPEPKYINWEGKCMQGHNLVEFLGTVSKQNLCSVCDEELYGKSPSCLTCEETYHIECLEVEGKVDHPLHYHSLHIQRNITPGSRCLSCGESINSYSYKCKECNDVYFHVNCTKSVEASLKLTDIHEHNLHHFMASFEDNSKMRDSDVIACNGCGKACTKYFYGCVKCKFYRHGECLGLPNSVRHRVHEHALTILYTLISEVVNHYCEICLKAVDPGHPGYICKLCGSVIHPECALCWDNDWKNATEEDHKLEVVELKASILRRCHMNF</sequence>
<feature type="domain" description="Phorbol-ester/DAG-type" evidence="5">
    <location>
        <begin position="698"/>
        <end position="745"/>
    </location>
</feature>